<feature type="region of interest" description="Disordered" evidence="1">
    <location>
        <begin position="68"/>
        <end position="103"/>
    </location>
</feature>
<comment type="caution">
    <text evidence="2">The sequence shown here is derived from an EMBL/GenBank/DDBJ whole genome shotgun (WGS) entry which is preliminary data.</text>
</comment>
<feature type="compositionally biased region" description="Basic and acidic residues" evidence="1">
    <location>
        <begin position="196"/>
        <end position="209"/>
    </location>
</feature>
<dbReference type="AlphaFoldDB" id="A0A427Y1A0"/>
<protein>
    <submittedName>
        <fullName evidence="2">Uncharacterized protein</fullName>
    </submittedName>
</protein>
<dbReference type="OrthoDB" id="2596902at2759"/>
<sequence>MASTRPLVRALHTTRAVLNVAGGPAAGGPVAPPAAGKQTRQRPTFTHKTAAALGFSGVKRERVLPQINMGSSSRMSVRTSGHSPGVKGGNRQQAARAEGNANATATANAAADVKAAPQAGSQAIDMPAEFFEGAEHAPRVATTPRLRSARPPRTGGAGGAPRTGGQRFTKRPDGRVPGAKAGAGGASSGANKGKRERGPPRRGGRDSRDMNALSRGKHLPQAFAVEVRDVSKRSLFGPASIIAPPLRAYAAKVPEDSFWAKGMEPMDARKADLLRLAGSCAMYIPAKPTGTGTDGPKTALDMIKYSMTLQNGLSMRAADKTAAFVKGFL</sequence>
<reference evidence="2 3" key="1">
    <citation type="submission" date="2018-11" db="EMBL/GenBank/DDBJ databases">
        <title>Genome sequence of Apiotrichum porosum DSM 27194.</title>
        <authorList>
            <person name="Aliyu H."/>
            <person name="Gorte O."/>
            <person name="Ochsenreither K."/>
        </authorList>
    </citation>
    <scope>NUCLEOTIDE SEQUENCE [LARGE SCALE GENOMIC DNA]</scope>
    <source>
        <strain evidence="2 3">DSM 27194</strain>
    </source>
</reference>
<dbReference type="EMBL" id="RSCE01000003">
    <property type="protein sequence ID" value="RSH84916.1"/>
    <property type="molecule type" value="Genomic_DNA"/>
</dbReference>
<dbReference type="Proteomes" id="UP000279236">
    <property type="component" value="Unassembled WGS sequence"/>
</dbReference>
<feature type="compositionally biased region" description="Polar residues" evidence="1">
    <location>
        <begin position="68"/>
        <end position="82"/>
    </location>
</feature>
<feature type="region of interest" description="Disordered" evidence="1">
    <location>
        <begin position="22"/>
        <end position="42"/>
    </location>
</feature>
<dbReference type="GeneID" id="39591003"/>
<gene>
    <name evidence="2" type="ORF">EHS24_006460</name>
</gene>
<proteinExistence type="predicted"/>
<accession>A0A427Y1A0</accession>
<evidence type="ECO:0000313" key="3">
    <source>
        <dbReference type="Proteomes" id="UP000279236"/>
    </source>
</evidence>
<keyword evidence="3" id="KW-1185">Reference proteome</keyword>
<evidence type="ECO:0000313" key="2">
    <source>
        <dbReference type="EMBL" id="RSH84916.1"/>
    </source>
</evidence>
<evidence type="ECO:0000256" key="1">
    <source>
        <dbReference type="SAM" id="MobiDB-lite"/>
    </source>
</evidence>
<name>A0A427Y1A0_9TREE</name>
<organism evidence="2 3">
    <name type="scientific">Apiotrichum porosum</name>
    <dbReference type="NCBI Taxonomy" id="105984"/>
    <lineage>
        <taxon>Eukaryota</taxon>
        <taxon>Fungi</taxon>
        <taxon>Dikarya</taxon>
        <taxon>Basidiomycota</taxon>
        <taxon>Agaricomycotina</taxon>
        <taxon>Tremellomycetes</taxon>
        <taxon>Trichosporonales</taxon>
        <taxon>Trichosporonaceae</taxon>
        <taxon>Apiotrichum</taxon>
    </lineage>
</organism>
<dbReference type="RefSeq" id="XP_028478364.1">
    <property type="nucleotide sequence ID" value="XM_028621912.1"/>
</dbReference>
<feature type="compositionally biased region" description="Low complexity" evidence="1">
    <location>
        <begin position="22"/>
        <end position="36"/>
    </location>
</feature>
<feature type="region of interest" description="Disordered" evidence="1">
    <location>
        <begin position="136"/>
        <end position="216"/>
    </location>
</feature>
<feature type="compositionally biased region" description="Low complexity" evidence="1">
    <location>
        <begin position="94"/>
        <end position="103"/>
    </location>
</feature>